<evidence type="ECO:0000313" key="9">
    <source>
        <dbReference type="Proteomes" id="UP000230052"/>
    </source>
</evidence>
<keyword evidence="3 6" id="KW-0547">Nucleotide-binding</keyword>
<dbReference type="InterPro" id="IPR014729">
    <property type="entry name" value="Rossmann-like_a/b/a_fold"/>
</dbReference>
<keyword evidence="6" id="KW-0963">Cytoplasm</keyword>
<evidence type="ECO:0000256" key="5">
    <source>
        <dbReference type="ARBA" id="ARBA00048539"/>
    </source>
</evidence>
<dbReference type="InterPro" id="IPR011063">
    <property type="entry name" value="TilS/TtcA_N"/>
</dbReference>
<evidence type="ECO:0000256" key="1">
    <source>
        <dbReference type="ARBA" id="ARBA00022598"/>
    </source>
</evidence>
<dbReference type="NCBIfam" id="TIGR02432">
    <property type="entry name" value="lysidine_TilS_N"/>
    <property type="match status" value="1"/>
</dbReference>
<protein>
    <recommendedName>
        <fullName evidence="6">tRNA(Ile)-lysidine synthase</fullName>
        <ecNumber evidence="6">6.3.4.19</ecNumber>
    </recommendedName>
    <alternativeName>
        <fullName evidence="6">tRNA(Ile)-2-lysyl-cytidine synthase</fullName>
    </alternativeName>
    <alternativeName>
        <fullName evidence="6">tRNA(Ile)-lysidine synthetase</fullName>
    </alternativeName>
</protein>
<keyword evidence="1 6" id="KW-0436">Ligase</keyword>
<feature type="binding site" evidence="6">
    <location>
        <begin position="30"/>
        <end position="35"/>
    </location>
    <ligand>
        <name>ATP</name>
        <dbReference type="ChEBI" id="CHEBI:30616"/>
    </ligand>
</feature>
<dbReference type="PANTHER" id="PTHR43033:SF1">
    <property type="entry name" value="TRNA(ILE)-LYSIDINE SYNTHASE-RELATED"/>
    <property type="match status" value="1"/>
</dbReference>
<comment type="similarity">
    <text evidence="6">Belongs to the tRNA(Ile)-lysidine synthase family.</text>
</comment>
<gene>
    <name evidence="6 8" type="primary">tilS</name>
    <name evidence="8" type="ORF">COS99_05005</name>
</gene>
<comment type="caution">
    <text evidence="8">The sequence shown here is derived from an EMBL/GenBank/DDBJ whole genome shotgun (WGS) entry which is preliminary data.</text>
</comment>
<dbReference type="Gene3D" id="3.30.465.60">
    <property type="match status" value="1"/>
</dbReference>
<dbReference type="Gene3D" id="3.40.50.620">
    <property type="entry name" value="HUPs"/>
    <property type="match status" value="1"/>
</dbReference>
<dbReference type="InterPro" id="IPR012094">
    <property type="entry name" value="tRNA_Ile_lys_synt"/>
</dbReference>
<keyword evidence="4 6" id="KW-0067">ATP-binding</keyword>
<dbReference type="EMBL" id="PEWV01000052">
    <property type="protein sequence ID" value="PIU41512.1"/>
    <property type="molecule type" value="Genomic_DNA"/>
</dbReference>
<evidence type="ECO:0000256" key="6">
    <source>
        <dbReference type="HAMAP-Rule" id="MF_01161"/>
    </source>
</evidence>
<dbReference type="GO" id="GO:0005524">
    <property type="term" value="F:ATP binding"/>
    <property type="evidence" value="ECO:0007669"/>
    <property type="project" value="UniProtKB-UniRule"/>
</dbReference>
<dbReference type="PANTHER" id="PTHR43033">
    <property type="entry name" value="TRNA(ILE)-LYSIDINE SYNTHASE-RELATED"/>
    <property type="match status" value="1"/>
</dbReference>
<dbReference type="HAMAP" id="MF_01161">
    <property type="entry name" value="tRNA_Ile_lys_synt"/>
    <property type="match status" value="1"/>
</dbReference>
<comment type="subcellular location">
    <subcellularLocation>
        <location evidence="6">Cytoplasm</location>
    </subcellularLocation>
</comment>
<dbReference type="EC" id="6.3.4.19" evidence="6"/>
<reference evidence="8 9" key="1">
    <citation type="submission" date="2017-09" db="EMBL/GenBank/DDBJ databases">
        <title>Depth-based differentiation of microbial function through sediment-hosted aquifers and enrichment of novel symbionts in the deep terrestrial subsurface.</title>
        <authorList>
            <person name="Probst A.J."/>
            <person name="Ladd B."/>
            <person name="Jarett J.K."/>
            <person name="Geller-Mcgrath D.E."/>
            <person name="Sieber C.M."/>
            <person name="Emerson J.B."/>
            <person name="Anantharaman K."/>
            <person name="Thomas B.C."/>
            <person name="Malmstrom R."/>
            <person name="Stieglmeier M."/>
            <person name="Klingl A."/>
            <person name="Woyke T."/>
            <person name="Ryan C.M."/>
            <person name="Banfield J.F."/>
        </authorList>
    </citation>
    <scope>NUCLEOTIDE SEQUENCE [LARGE SCALE GENOMIC DNA]</scope>
    <source>
        <strain evidence="8">CG07_land_8_20_14_0_80_42_15</strain>
    </source>
</reference>
<dbReference type="SUPFAM" id="SSF82829">
    <property type="entry name" value="MesJ substrate recognition domain-like"/>
    <property type="match status" value="1"/>
</dbReference>
<feature type="domain" description="tRNA(Ile)-lysidine/2-thiocytidine synthase N-terminal" evidence="7">
    <location>
        <begin position="24"/>
        <end position="207"/>
    </location>
</feature>
<sequence>MNKDPVASVLNTIRRFDMLKRGDKVLLSVSGGPDSIFLFYALQKLKDKLKISIFVANIDHSIRGRASAIDSEFVKYISESFKVPYIYKKIDPKVYRDNELSTEEIARKLRYDFLIKSAKKMKVNKIATGHTIDDHAETILMRIIKGTTLRGVIGIPSVREENDVSIIRPLIDIEKADIVNFLKKRNIPYRIDNTNYSDIYFRNTVRNRIMPYLSRYNPRIGRALANLAESLREDFNFIEEEKRKSGVGFSKSRKGLSLNLKDIIIQPKALRKEIIRDALTKAGANIKKLSYKHWKDFDSFIRLGQKGKRIDLPGGLRILKEKDSLLFFKLGKLDT</sequence>
<dbReference type="AlphaFoldDB" id="A0A2J0KSM0"/>
<dbReference type="GO" id="GO:0005737">
    <property type="term" value="C:cytoplasm"/>
    <property type="evidence" value="ECO:0007669"/>
    <property type="project" value="UniProtKB-SubCell"/>
</dbReference>
<comment type="catalytic activity">
    <reaction evidence="5 6">
        <text>cytidine(34) in tRNA(Ile2) + L-lysine + ATP = lysidine(34) in tRNA(Ile2) + AMP + diphosphate + H(+)</text>
        <dbReference type="Rhea" id="RHEA:43744"/>
        <dbReference type="Rhea" id="RHEA-COMP:10625"/>
        <dbReference type="Rhea" id="RHEA-COMP:10670"/>
        <dbReference type="ChEBI" id="CHEBI:15378"/>
        <dbReference type="ChEBI" id="CHEBI:30616"/>
        <dbReference type="ChEBI" id="CHEBI:32551"/>
        <dbReference type="ChEBI" id="CHEBI:33019"/>
        <dbReference type="ChEBI" id="CHEBI:82748"/>
        <dbReference type="ChEBI" id="CHEBI:83665"/>
        <dbReference type="ChEBI" id="CHEBI:456215"/>
        <dbReference type="EC" id="6.3.4.19"/>
    </reaction>
</comment>
<accession>A0A2J0KSM0</accession>
<name>A0A2J0KSM0_9BACT</name>
<proteinExistence type="inferred from homology"/>
<comment type="domain">
    <text evidence="6">The N-terminal region contains the highly conserved SGGXDS motif, predicted to be a P-loop motif involved in ATP binding.</text>
</comment>
<evidence type="ECO:0000256" key="2">
    <source>
        <dbReference type="ARBA" id="ARBA00022694"/>
    </source>
</evidence>
<dbReference type="Pfam" id="PF01171">
    <property type="entry name" value="ATP_bind_3"/>
    <property type="match status" value="1"/>
</dbReference>
<evidence type="ECO:0000313" key="8">
    <source>
        <dbReference type="EMBL" id="PIU41512.1"/>
    </source>
</evidence>
<dbReference type="CDD" id="cd01992">
    <property type="entry name" value="TilS_N"/>
    <property type="match status" value="1"/>
</dbReference>
<organism evidence="8 9">
    <name type="scientific">Candidatus Aquitaenariimonas noxiae</name>
    <dbReference type="NCBI Taxonomy" id="1974741"/>
    <lineage>
        <taxon>Bacteria</taxon>
        <taxon>Pseudomonadati</taxon>
        <taxon>Candidatus Omnitrophota</taxon>
        <taxon>Candidatus Aquitaenariimonas</taxon>
    </lineage>
</organism>
<evidence type="ECO:0000256" key="4">
    <source>
        <dbReference type="ARBA" id="ARBA00022840"/>
    </source>
</evidence>
<dbReference type="GO" id="GO:0032267">
    <property type="term" value="F:tRNA(Ile)-lysidine synthase activity"/>
    <property type="evidence" value="ECO:0007669"/>
    <property type="project" value="UniProtKB-EC"/>
</dbReference>
<dbReference type="GO" id="GO:0006400">
    <property type="term" value="P:tRNA modification"/>
    <property type="evidence" value="ECO:0007669"/>
    <property type="project" value="UniProtKB-UniRule"/>
</dbReference>
<dbReference type="InterPro" id="IPR012795">
    <property type="entry name" value="tRNA_Ile_lys_synt_N"/>
</dbReference>
<evidence type="ECO:0000259" key="7">
    <source>
        <dbReference type="Pfam" id="PF01171"/>
    </source>
</evidence>
<keyword evidence="2 6" id="KW-0819">tRNA processing</keyword>
<comment type="function">
    <text evidence="6">Ligates lysine onto the cytidine present at position 34 of the AUA codon-specific tRNA(Ile) that contains the anticodon CAU, in an ATP-dependent manner. Cytidine is converted to lysidine, thus changing the amino acid specificity of the tRNA from methionine to isoleucine.</text>
</comment>
<evidence type="ECO:0000256" key="3">
    <source>
        <dbReference type="ARBA" id="ARBA00022741"/>
    </source>
</evidence>
<dbReference type="SUPFAM" id="SSF52402">
    <property type="entry name" value="Adenine nucleotide alpha hydrolases-like"/>
    <property type="match status" value="1"/>
</dbReference>
<dbReference type="Proteomes" id="UP000230052">
    <property type="component" value="Unassembled WGS sequence"/>
</dbReference>